<organism evidence="7 9">
    <name type="scientific">Adineta steineri</name>
    <dbReference type="NCBI Taxonomy" id="433720"/>
    <lineage>
        <taxon>Eukaryota</taxon>
        <taxon>Metazoa</taxon>
        <taxon>Spiralia</taxon>
        <taxon>Gnathifera</taxon>
        <taxon>Rotifera</taxon>
        <taxon>Eurotatoria</taxon>
        <taxon>Bdelloidea</taxon>
        <taxon>Adinetida</taxon>
        <taxon>Adinetidae</taxon>
        <taxon>Adineta</taxon>
    </lineage>
</organism>
<keyword evidence="2 6" id="KW-0812">Transmembrane</keyword>
<feature type="transmembrane region" description="Helical" evidence="6">
    <location>
        <begin position="12"/>
        <end position="31"/>
    </location>
</feature>
<name>A0A814THV0_9BILA</name>
<dbReference type="Proteomes" id="UP000663860">
    <property type="component" value="Unassembled WGS sequence"/>
</dbReference>
<dbReference type="PANTHER" id="PTHR30520">
    <property type="entry name" value="FORMATE TRANSPORTER-RELATED"/>
    <property type="match status" value="1"/>
</dbReference>
<dbReference type="InterPro" id="IPR000292">
    <property type="entry name" value="For/NO2_transpt"/>
</dbReference>
<evidence type="ECO:0000313" key="9">
    <source>
        <dbReference type="Proteomes" id="UP000663860"/>
    </source>
</evidence>
<reference evidence="7" key="1">
    <citation type="submission" date="2021-02" db="EMBL/GenBank/DDBJ databases">
        <authorList>
            <person name="Nowell W R."/>
        </authorList>
    </citation>
    <scope>NUCLEOTIDE SEQUENCE</scope>
</reference>
<dbReference type="GO" id="GO:0005886">
    <property type="term" value="C:plasma membrane"/>
    <property type="evidence" value="ECO:0007669"/>
    <property type="project" value="TreeGrafter"/>
</dbReference>
<accession>A0A814THV0</accession>
<gene>
    <name evidence="7" type="ORF">IZO911_LOCUS26408</name>
    <name evidence="8" type="ORF">KXQ929_LOCUS27864</name>
</gene>
<evidence type="ECO:0000256" key="1">
    <source>
        <dbReference type="ARBA" id="ARBA00004141"/>
    </source>
</evidence>
<dbReference type="GO" id="GO:0015707">
    <property type="term" value="P:nitrite transport"/>
    <property type="evidence" value="ECO:0007669"/>
    <property type="project" value="TreeGrafter"/>
</dbReference>
<feature type="transmembrane region" description="Helical" evidence="6">
    <location>
        <begin position="38"/>
        <end position="57"/>
    </location>
</feature>
<evidence type="ECO:0000256" key="4">
    <source>
        <dbReference type="ARBA" id="ARBA00023136"/>
    </source>
</evidence>
<dbReference type="AlphaFoldDB" id="A0A814THV0"/>
<dbReference type="Gene3D" id="1.20.1080.10">
    <property type="entry name" value="Glycerol uptake facilitator protein"/>
    <property type="match status" value="2"/>
</dbReference>
<evidence type="ECO:0000256" key="6">
    <source>
        <dbReference type="SAM" id="Phobius"/>
    </source>
</evidence>
<dbReference type="InterPro" id="IPR023271">
    <property type="entry name" value="Aquaporin-like"/>
</dbReference>
<dbReference type="Proteomes" id="UP000663868">
    <property type="component" value="Unassembled WGS sequence"/>
</dbReference>
<comment type="similarity">
    <text evidence="5">Belongs to the FNT transporter (TC 1.A.16) family.</text>
</comment>
<comment type="subcellular location">
    <subcellularLocation>
        <location evidence="1">Membrane</location>
        <topology evidence="1">Multi-pass membrane protein</topology>
    </subcellularLocation>
</comment>
<evidence type="ECO:0000256" key="3">
    <source>
        <dbReference type="ARBA" id="ARBA00022989"/>
    </source>
</evidence>
<keyword evidence="4 6" id="KW-0472">Membrane</keyword>
<protein>
    <submittedName>
        <fullName evidence="7">Uncharacterized protein</fullName>
    </submittedName>
</protein>
<evidence type="ECO:0000256" key="2">
    <source>
        <dbReference type="ARBA" id="ARBA00022692"/>
    </source>
</evidence>
<sequence length="116" mass="12752">MKGNAPSYQMSLRGIGGNWLVCLAFCLSTSVRDLNSKIIVQMGMLLGANLSIGNYILNVLIPVTLGNILGGGIFVGFIYWYLYLAKKPDNDINISMKILNKDVSLGVKQHDDIIQF</sequence>
<dbReference type="EMBL" id="CAJNOE010000344">
    <property type="protein sequence ID" value="CAF1162452.1"/>
    <property type="molecule type" value="Genomic_DNA"/>
</dbReference>
<evidence type="ECO:0000256" key="5">
    <source>
        <dbReference type="ARBA" id="ARBA00049660"/>
    </source>
</evidence>
<evidence type="ECO:0000313" key="8">
    <source>
        <dbReference type="EMBL" id="CAF3990322.1"/>
    </source>
</evidence>
<dbReference type="GO" id="GO:0015513">
    <property type="term" value="F:high-affinity secondary active nitrite transmembrane transporter activity"/>
    <property type="evidence" value="ECO:0007669"/>
    <property type="project" value="TreeGrafter"/>
</dbReference>
<comment type="caution">
    <text evidence="7">The sequence shown here is derived from an EMBL/GenBank/DDBJ whole genome shotgun (WGS) entry which is preliminary data.</text>
</comment>
<evidence type="ECO:0000313" key="7">
    <source>
        <dbReference type="EMBL" id="CAF1162452.1"/>
    </source>
</evidence>
<proteinExistence type="inferred from homology"/>
<feature type="transmembrane region" description="Helical" evidence="6">
    <location>
        <begin position="63"/>
        <end position="84"/>
    </location>
</feature>
<keyword evidence="3 6" id="KW-1133">Transmembrane helix</keyword>
<dbReference type="EMBL" id="CAJOBB010002684">
    <property type="protein sequence ID" value="CAF3990322.1"/>
    <property type="molecule type" value="Genomic_DNA"/>
</dbReference>
<dbReference type="PANTHER" id="PTHR30520:SF6">
    <property type="entry name" value="FORMATE_NITRATE FAMILY TRANSPORTER (EUROFUNG)"/>
    <property type="match status" value="1"/>
</dbReference>